<accession>A0A8J7DZC9</accession>
<organism evidence="1 2">
    <name type="scientific">Lusitaniella coriacea LEGE 07157</name>
    <dbReference type="NCBI Taxonomy" id="945747"/>
    <lineage>
        <taxon>Bacteria</taxon>
        <taxon>Bacillati</taxon>
        <taxon>Cyanobacteriota</taxon>
        <taxon>Cyanophyceae</taxon>
        <taxon>Spirulinales</taxon>
        <taxon>Lusitaniellaceae</taxon>
        <taxon>Lusitaniella</taxon>
    </lineage>
</organism>
<dbReference type="Pfam" id="PF02585">
    <property type="entry name" value="PIG-L"/>
    <property type="match status" value="1"/>
</dbReference>
<proteinExistence type="predicted"/>
<comment type="caution">
    <text evidence="1">The sequence shown here is derived from an EMBL/GenBank/DDBJ whole genome shotgun (WGS) entry which is preliminary data.</text>
</comment>
<dbReference type="EMBL" id="JADEWZ010000036">
    <property type="protein sequence ID" value="MBE9118040.1"/>
    <property type="molecule type" value="Genomic_DNA"/>
</dbReference>
<evidence type="ECO:0000313" key="2">
    <source>
        <dbReference type="Proteomes" id="UP000654482"/>
    </source>
</evidence>
<evidence type="ECO:0000313" key="1">
    <source>
        <dbReference type="EMBL" id="MBE9118040.1"/>
    </source>
</evidence>
<dbReference type="InterPro" id="IPR003737">
    <property type="entry name" value="GlcNAc_PI_deacetylase-related"/>
</dbReference>
<keyword evidence="2" id="KW-1185">Reference proteome</keyword>
<dbReference type="InterPro" id="IPR024078">
    <property type="entry name" value="LmbE-like_dom_sf"/>
</dbReference>
<reference evidence="1" key="1">
    <citation type="submission" date="2020-10" db="EMBL/GenBank/DDBJ databases">
        <authorList>
            <person name="Castelo-Branco R."/>
            <person name="Eusebio N."/>
            <person name="Adriana R."/>
            <person name="Vieira A."/>
            <person name="Brugerolle De Fraissinette N."/>
            <person name="Rezende De Castro R."/>
            <person name="Schneider M.P."/>
            <person name="Vasconcelos V."/>
            <person name="Leao P.N."/>
        </authorList>
    </citation>
    <scope>NUCLEOTIDE SEQUENCE</scope>
    <source>
        <strain evidence="1">LEGE 07157</strain>
    </source>
</reference>
<dbReference type="Proteomes" id="UP000654482">
    <property type="component" value="Unassembled WGS sequence"/>
</dbReference>
<dbReference type="PANTHER" id="PTHR12993">
    <property type="entry name" value="N-ACETYLGLUCOSAMINYL-PHOSPHATIDYLINOSITOL DE-N-ACETYLASE-RELATED"/>
    <property type="match status" value="1"/>
</dbReference>
<name>A0A8J7DZC9_9CYAN</name>
<sequence>MGDRAFSSPTAIESLPLRSAAAAFAGCHSAVVVAPHPDDESLGCGGAIALLQQRSIPAHILVMSDGTQSHPQSKKYPPERLKRLRERETQTALQKLGLEPEAATFMGWGDSQIPAFGSKFFPEAVSGCRSYLRDRAPSLLFVPWQHDRHRDHRATWEIVQSCLQTWQQPPQQLAYAVWGSEAAGLPCIPPDATGWRLDIRSVESLKRQAVMAHQSQTTDLINDDPTGFRLTPTMLTNLIQPWETYLEVK</sequence>
<dbReference type="PANTHER" id="PTHR12993:SF29">
    <property type="entry name" value="BLR3841 PROTEIN"/>
    <property type="match status" value="1"/>
</dbReference>
<dbReference type="Gene3D" id="3.40.50.10320">
    <property type="entry name" value="LmbE-like"/>
    <property type="match status" value="1"/>
</dbReference>
<gene>
    <name evidence="1" type="ORF">IQ249_19270</name>
</gene>
<protein>
    <submittedName>
        <fullName evidence="1">PIG-L family deacetylase</fullName>
    </submittedName>
</protein>
<dbReference type="GO" id="GO:0016811">
    <property type="term" value="F:hydrolase activity, acting on carbon-nitrogen (but not peptide) bonds, in linear amides"/>
    <property type="evidence" value="ECO:0007669"/>
    <property type="project" value="TreeGrafter"/>
</dbReference>
<dbReference type="SUPFAM" id="SSF102588">
    <property type="entry name" value="LmbE-like"/>
    <property type="match status" value="1"/>
</dbReference>
<dbReference type="AlphaFoldDB" id="A0A8J7DZC9"/>